<feature type="compositionally biased region" description="Basic and acidic residues" evidence="8">
    <location>
        <begin position="767"/>
        <end position="781"/>
    </location>
</feature>
<dbReference type="SMART" id="SM00333">
    <property type="entry name" value="TUDOR"/>
    <property type="match status" value="1"/>
</dbReference>
<comment type="subcellular location">
    <subcellularLocation>
        <location evidence="1">Nucleus</location>
    </subcellularLocation>
</comment>
<protein>
    <recommendedName>
        <fullName evidence="9">Tudor domain-containing protein</fullName>
    </recommendedName>
</protein>
<keyword evidence="11" id="KW-1185">Reference proteome</keyword>
<feature type="region of interest" description="Disordered" evidence="8">
    <location>
        <begin position="653"/>
        <end position="674"/>
    </location>
</feature>
<evidence type="ECO:0000256" key="2">
    <source>
        <dbReference type="ARBA" id="ARBA00022618"/>
    </source>
</evidence>
<evidence type="ECO:0000256" key="6">
    <source>
        <dbReference type="ARBA" id="ARBA00023242"/>
    </source>
</evidence>
<feature type="compositionally biased region" description="Polar residues" evidence="8">
    <location>
        <begin position="839"/>
        <end position="848"/>
    </location>
</feature>
<keyword evidence="2" id="KW-0132">Cell division</keyword>
<dbReference type="GO" id="GO:0005634">
    <property type="term" value="C:nucleus"/>
    <property type="evidence" value="ECO:0007669"/>
    <property type="project" value="UniProtKB-SubCell"/>
</dbReference>
<feature type="region of interest" description="Disordered" evidence="8">
    <location>
        <begin position="255"/>
        <end position="638"/>
    </location>
</feature>
<feature type="compositionally biased region" description="Polar residues" evidence="8">
    <location>
        <begin position="340"/>
        <end position="350"/>
    </location>
</feature>
<evidence type="ECO:0000256" key="4">
    <source>
        <dbReference type="ARBA" id="ARBA00022776"/>
    </source>
</evidence>
<dbReference type="InterPro" id="IPR039776">
    <property type="entry name" value="Pds5"/>
</dbReference>
<keyword evidence="5" id="KW-0234">DNA repair</keyword>
<keyword evidence="6" id="KW-0539">Nucleus</keyword>
<reference evidence="10" key="1">
    <citation type="submission" date="2023-10" db="EMBL/GenBank/DDBJ databases">
        <title>Chromosome-level genome of the transformable northern wattle, Acacia crassicarpa.</title>
        <authorList>
            <person name="Massaro I."/>
            <person name="Sinha N.R."/>
            <person name="Poethig S."/>
            <person name="Leichty A.R."/>
        </authorList>
    </citation>
    <scope>NUCLEOTIDE SEQUENCE</scope>
    <source>
        <strain evidence="10">Acra3RX</strain>
        <tissue evidence="10">Leaf</tissue>
    </source>
</reference>
<feature type="compositionally biased region" description="Basic and acidic residues" evidence="8">
    <location>
        <begin position="264"/>
        <end position="273"/>
    </location>
</feature>
<organism evidence="10 11">
    <name type="scientific">Acacia crassicarpa</name>
    <name type="common">northern wattle</name>
    <dbReference type="NCBI Taxonomy" id="499986"/>
    <lineage>
        <taxon>Eukaryota</taxon>
        <taxon>Viridiplantae</taxon>
        <taxon>Streptophyta</taxon>
        <taxon>Embryophyta</taxon>
        <taxon>Tracheophyta</taxon>
        <taxon>Spermatophyta</taxon>
        <taxon>Magnoliopsida</taxon>
        <taxon>eudicotyledons</taxon>
        <taxon>Gunneridae</taxon>
        <taxon>Pentapetalae</taxon>
        <taxon>rosids</taxon>
        <taxon>fabids</taxon>
        <taxon>Fabales</taxon>
        <taxon>Fabaceae</taxon>
        <taxon>Caesalpinioideae</taxon>
        <taxon>mimosoid clade</taxon>
        <taxon>Acacieae</taxon>
        <taxon>Acacia</taxon>
    </lineage>
</organism>
<feature type="compositionally biased region" description="Polar residues" evidence="8">
    <location>
        <begin position="302"/>
        <end position="314"/>
    </location>
</feature>
<feature type="compositionally biased region" description="Polar residues" evidence="8">
    <location>
        <begin position="782"/>
        <end position="791"/>
    </location>
</feature>
<keyword evidence="7" id="KW-0131">Cell cycle</keyword>
<comment type="caution">
    <text evidence="10">The sequence shown here is derived from an EMBL/GenBank/DDBJ whole genome shotgun (WGS) entry which is preliminary data.</text>
</comment>
<dbReference type="Gene3D" id="2.30.30.140">
    <property type="match status" value="1"/>
</dbReference>
<dbReference type="CDD" id="cd20404">
    <property type="entry name" value="Tudor_Agenet_AtEML-like"/>
    <property type="match status" value="1"/>
</dbReference>
<sequence length="916" mass="99002">MTSADNELEEQLLEAGNKLLDPPSSVDELLPLLDRVESCLSRVEQSPSRSMQNALSPSLKAMVADQLLRHSDVDVKVAVASCISEITRITAPEAPYDDDQMKEVFQLIVSSFENLLDKSSRSYKKRTSIVETVAKVRSCVVMLDLECDALIVEMFQHFFKAVREHHPESVFSSMEIIMTLVIEESEEISLDLLAPILASLKKDEEVLPLAKKLGERVLESCATKLRPYLVQAVKTLGISLDDYSKALATICQETSVSVEQNDADESKSAKEPLEDSTQAVIEDLGEAPPPQEVNVEDKSPKSVMSNGTAQTGEDNSLVDAKSEKKQVGADPSDQLKGINESGNEECNNLDASKVDKTEKVDKNEQKPEQTSEKKGKTSNSEKAEASKGHTLAIEKEDDKLPDSNPESKDIQSSPKSDHSAEPAGRPENDVETDVHVSSPKAVEDEPEVVASPPTESLPDENRSKKSGRTKKKGSSVKGGAEPAEDDSKKVSEETSDTEAKPATRSSKKTSGGRSDQKKTTVVISAKKGSQAASDPDVKKISAKKVDESDKSGGGSSARQSEDRKKRKRGKNTSDAVVSKSGKDVDKETLSSPKSGTRSAKDEEQPEETAKSNSKRKRTPGKENASDTKEHGEELVGLRVEVYWPKDRAYYKGVINSFDPAKKKHEVVYDDGDLEVLNLTREKWNRLGNESGSDKEEVSDQPSPDASPNTPPRKKGKANADDSIQQAKEDFSSKSSGGVKSGKSKGTSTKSGVKFKVNSKSKISKTVGKSDEEIAKRSKDNTPKSGSSKSVETATKTSNKSKNTDATNKKSKSKDEDVSASKPSAKGKQETPKTGKSKQETTSSVSASKGKTPKSGGVKSNINGSGKMKSGSLKAKEPEKENSSDSTEEVEDPKGKSSSSAKAQVTERRSGKKRRRG</sequence>
<feature type="domain" description="Tudor" evidence="9">
    <location>
        <begin position="631"/>
        <end position="689"/>
    </location>
</feature>
<keyword evidence="4" id="KW-0498">Mitosis</keyword>
<feature type="compositionally biased region" description="Basic and acidic residues" evidence="8">
    <location>
        <begin position="535"/>
        <end position="550"/>
    </location>
</feature>
<dbReference type="GO" id="GO:0006281">
    <property type="term" value="P:DNA repair"/>
    <property type="evidence" value="ECO:0007669"/>
    <property type="project" value="UniProtKB-KW"/>
</dbReference>
<feature type="compositionally biased region" description="Basic and acidic residues" evidence="8">
    <location>
        <begin position="619"/>
        <end position="635"/>
    </location>
</feature>
<dbReference type="InterPro" id="IPR016024">
    <property type="entry name" value="ARM-type_fold"/>
</dbReference>
<evidence type="ECO:0000313" key="10">
    <source>
        <dbReference type="EMBL" id="KAK4277236.1"/>
    </source>
</evidence>
<evidence type="ECO:0000256" key="8">
    <source>
        <dbReference type="SAM" id="MobiDB-lite"/>
    </source>
</evidence>
<evidence type="ECO:0000256" key="3">
    <source>
        <dbReference type="ARBA" id="ARBA00022763"/>
    </source>
</evidence>
<dbReference type="GO" id="GO:0051301">
    <property type="term" value="P:cell division"/>
    <property type="evidence" value="ECO:0007669"/>
    <property type="project" value="UniProtKB-KW"/>
</dbReference>
<dbReference type="SUPFAM" id="SSF63748">
    <property type="entry name" value="Tudor/PWWP/MBT"/>
    <property type="match status" value="1"/>
</dbReference>
<evidence type="ECO:0000259" key="9">
    <source>
        <dbReference type="SMART" id="SM00333"/>
    </source>
</evidence>
<feature type="compositionally biased region" description="Low complexity" evidence="8">
    <location>
        <begin position="792"/>
        <end position="805"/>
    </location>
</feature>
<proteinExistence type="predicted"/>
<feature type="compositionally biased region" description="Basic and acidic residues" evidence="8">
    <location>
        <begin position="352"/>
        <end position="434"/>
    </location>
</feature>
<dbReference type="Pfam" id="PF20168">
    <property type="entry name" value="PDS5"/>
    <property type="match status" value="1"/>
</dbReference>
<dbReference type="InterPro" id="IPR002999">
    <property type="entry name" value="Tudor"/>
</dbReference>
<dbReference type="PANTHER" id="PTHR12663:SF3">
    <property type="entry name" value="SISTER CHROMATID COHESION PROTEIN PDS5 HOMOLOG C"/>
    <property type="match status" value="1"/>
</dbReference>
<dbReference type="GO" id="GO:0035825">
    <property type="term" value="P:homologous recombination"/>
    <property type="evidence" value="ECO:0007669"/>
    <property type="project" value="UniProtKB-ARBA"/>
</dbReference>
<evidence type="ECO:0000256" key="5">
    <source>
        <dbReference type="ARBA" id="ARBA00023204"/>
    </source>
</evidence>
<feature type="compositionally biased region" description="Low complexity" evidence="8">
    <location>
        <begin position="743"/>
        <end position="755"/>
    </location>
</feature>
<feature type="region of interest" description="Disordered" evidence="8">
    <location>
        <begin position="686"/>
        <end position="916"/>
    </location>
</feature>
<dbReference type="PANTHER" id="PTHR12663">
    <property type="entry name" value="ANDROGEN INDUCED INHIBITOR OF PROLIFERATION AS3 / PDS5-RELATED"/>
    <property type="match status" value="1"/>
</dbReference>
<feature type="compositionally biased region" description="Basic and acidic residues" evidence="8">
    <location>
        <begin position="873"/>
        <end position="882"/>
    </location>
</feature>
<evidence type="ECO:0000313" key="11">
    <source>
        <dbReference type="Proteomes" id="UP001293593"/>
    </source>
</evidence>
<dbReference type="AlphaFoldDB" id="A0AAE1JVE9"/>
<keyword evidence="3" id="KW-0227">DNA damage</keyword>
<accession>A0AAE1JVE9</accession>
<feature type="compositionally biased region" description="Basic and acidic residues" evidence="8">
    <location>
        <begin position="826"/>
        <end position="838"/>
    </location>
</feature>
<dbReference type="Proteomes" id="UP001293593">
    <property type="component" value="Unassembled WGS sequence"/>
</dbReference>
<feature type="compositionally biased region" description="Basic and acidic residues" evidence="8">
    <location>
        <begin position="485"/>
        <end position="501"/>
    </location>
</feature>
<gene>
    <name evidence="10" type="ORF">QN277_015259</name>
</gene>
<evidence type="ECO:0000256" key="1">
    <source>
        <dbReference type="ARBA" id="ARBA00004123"/>
    </source>
</evidence>
<name>A0AAE1JVE9_9FABA</name>
<dbReference type="EMBL" id="JAWXYG010000003">
    <property type="protein sequence ID" value="KAK4277236.1"/>
    <property type="molecule type" value="Genomic_DNA"/>
</dbReference>
<dbReference type="SUPFAM" id="SSF48371">
    <property type="entry name" value="ARM repeat"/>
    <property type="match status" value="1"/>
</dbReference>
<evidence type="ECO:0000256" key="7">
    <source>
        <dbReference type="ARBA" id="ARBA00023306"/>
    </source>
</evidence>
<feature type="compositionally biased region" description="Basic residues" evidence="8">
    <location>
        <begin position="464"/>
        <end position="474"/>
    </location>
</feature>
<dbReference type="GO" id="GO:0000785">
    <property type="term" value="C:chromatin"/>
    <property type="evidence" value="ECO:0007669"/>
    <property type="project" value="TreeGrafter"/>
</dbReference>
<dbReference type="GO" id="GO:0007064">
    <property type="term" value="P:mitotic sister chromatid cohesion"/>
    <property type="evidence" value="ECO:0007669"/>
    <property type="project" value="InterPro"/>
</dbReference>